<accession>A0A1G6Q6V5</accession>
<dbReference type="InterPro" id="IPR017517">
    <property type="entry name" value="Maleyloyr_isom"/>
</dbReference>
<dbReference type="SUPFAM" id="SSF109854">
    <property type="entry name" value="DinB/YfiT-like putative metalloenzymes"/>
    <property type="match status" value="1"/>
</dbReference>
<dbReference type="AlphaFoldDB" id="A0A1G6Q6V5"/>
<dbReference type="OrthoDB" id="5185819at2"/>
<dbReference type="NCBIfam" id="TIGR03086">
    <property type="entry name" value="TIGR03086 family metal-binding protein"/>
    <property type="match status" value="1"/>
</dbReference>
<sequence length="200" mass="20378">MTILDLRPACRELARVVTAIGDEQLAGPTPCPAYSVADLLDHVDGLALAFTAAARKEVLPGGAQPAGDGARLGEGWRERISGRLAGLAEAWRSPEAYDGLTMAGPVELPGEVAVLVAVNEVVVHGWDLTRATGQPYDADPAAVEACLGFVASFEPPEGGAAGEPADDGGLFGPPVPVPDDAPALDRLAGATGRDPAWAPA</sequence>
<dbReference type="InterPro" id="IPR034660">
    <property type="entry name" value="DinB/YfiT-like"/>
</dbReference>
<gene>
    <name evidence="2" type="ORF">SAMN05421872_104292</name>
</gene>
<proteinExistence type="predicted"/>
<dbReference type="EMBL" id="FMZM01000004">
    <property type="protein sequence ID" value="SDC88210.1"/>
    <property type="molecule type" value="Genomic_DNA"/>
</dbReference>
<dbReference type="Proteomes" id="UP000199034">
    <property type="component" value="Unassembled WGS sequence"/>
</dbReference>
<dbReference type="InterPro" id="IPR017520">
    <property type="entry name" value="CHP03086"/>
</dbReference>
<dbReference type="GO" id="GO:0046872">
    <property type="term" value="F:metal ion binding"/>
    <property type="evidence" value="ECO:0007669"/>
    <property type="project" value="InterPro"/>
</dbReference>
<evidence type="ECO:0000259" key="1">
    <source>
        <dbReference type="Pfam" id="PF11716"/>
    </source>
</evidence>
<dbReference type="NCBIfam" id="TIGR03083">
    <property type="entry name" value="maleylpyruvate isomerase family mycothiol-dependent enzyme"/>
    <property type="match status" value="1"/>
</dbReference>
<dbReference type="RefSeq" id="WP_090854296.1">
    <property type="nucleotide sequence ID" value="NZ_FMZM01000004.1"/>
</dbReference>
<dbReference type="Pfam" id="PF11716">
    <property type="entry name" value="MDMPI_N"/>
    <property type="match status" value="1"/>
</dbReference>
<evidence type="ECO:0000313" key="2">
    <source>
        <dbReference type="EMBL" id="SDC88210.1"/>
    </source>
</evidence>
<dbReference type="STRING" id="1045774.SAMN05421872_104292"/>
<dbReference type="Gene3D" id="1.20.120.450">
    <property type="entry name" value="dinb family like domain"/>
    <property type="match status" value="1"/>
</dbReference>
<keyword evidence="3" id="KW-1185">Reference proteome</keyword>
<feature type="domain" description="Mycothiol-dependent maleylpyruvate isomerase metal-binding" evidence="1">
    <location>
        <begin position="6"/>
        <end position="128"/>
    </location>
</feature>
<protein>
    <submittedName>
        <fullName evidence="2">TIGR03086 family protein</fullName>
    </submittedName>
</protein>
<evidence type="ECO:0000313" key="3">
    <source>
        <dbReference type="Proteomes" id="UP000199034"/>
    </source>
</evidence>
<dbReference type="InterPro" id="IPR024344">
    <property type="entry name" value="MDMPI_metal-binding"/>
</dbReference>
<organism evidence="2 3">
    <name type="scientific">Nocardioides lianchengensis</name>
    <dbReference type="NCBI Taxonomy" id="1045774"/>
    <lineage>
        <taxon>Bacteria</taxon>
        <taxon>Bacillati</taxon>
        <taxon>Actinomycetota</taxon>
        <taxon>Actinomycetes</taxon>
        <taxon>Propionibacteriales</taxon>
        <taxon>Nocardioidaceae</taxon>
        <taxon>Nocardioides</taxon>
    </lineage>
</organism>
<reference evidence="3" key="1">
    <citation type="submission" date="2016-10" db="EMBL/GenBank/DDBJ databases">
        <authorList>
            <person name="Varghese N."/>
            <person name="Submissions S."/>
        </authorList>
    </citation>
    <scope>NUCLEOTIDE SEQUENCE [LARGE SCALE GENOMIC DNA]</scope>
    <source>
        <strain evidence="3">CGMCC 4.6858</strain>
    </source>
</reference>
<name>A0A1G6Q6V5_9ACTN</name>